<dbReference type="Pfam" id="PF13448">
    <property type="entry name" value="DUF4114"/>
    <property type="match status" value="1"/>
</dbReference>
<keyword evidence="1" id="KW-0732">Signal</keyword>
<reference evidence="6" key="1">
    <citation type="submission" date="2017-04" db="EMBL/GenBank/DDBJ databases">
        <title>Genome deletions in a multicellular cyanobacterial endosymbiont for morphological adaptation in marine diatoms.</title>
        <authorList>
            <person name="Wang Y."/>
            <person name="Gao H."/>
            <person name="Li R."/>
            <person name="Xu X."/>
        </authorList>
    </citation>
    <scope>NUCLEOTIDE SEQUENCE</scope>
    <source>
        <strain evidence="6">FACHB 800</strain>
    </source>
</reference>
<dbReference type="InterPro" id="IPR013517">
    <property type="entry name" value="FG-GAP"/>
</dbReference>
<protein>
    <submittedName>
        <fullName evidence="6">FG-GAP repeat protein</fullName>
    </submittedName>
</protein>
<sequence>MTIILDSLLQPETATTANGQILVFIDAGIEDYNLLVEGILPTAEAIALHPQEDGITQISEILKNRAVSSIQLIAHGSSGSLKLGSTTLNLENLHTYSQQLQQWQTTDILIYGCEVALGERGQGFLQQLHQITKAHIAASARKIGQGHWELETKIGSPSSTLAITESVQATYPGLLVSFSEVKNFIADIKPFSVVAGDFNGDGKQDLAVANSGSNNISILLGDRTGNFSSPSNFIAGITPSAIAKGDFNEDGILDLIVTNFNSNSITLLLGDGTGSFGLPTTFTLLGGNVDPSVAPSSLAIADLNKDGNLDVVVANYVSGDVSVLLGNGTGLFSPPNAFFVGDLPASVTLADLDGDGNLDIVTANSESNDVSILLGDGTGNFGDEIVFDVETGPNSVVAGDFNNDGLLDLATANSESDNVSVLIAEGTGFVKKNFNVGTSPTLIVTGDFNGDGNLDLATTNFDSNNVSVLIGDGAGNFADAANFAIGNGANSLTVGDFNDDGKPDLATANGDSNNVSVLLNNSVFPVQVSNTSNDVFNIRGGSDKATVKISLTGNNSNQVSEFGLFIVDDQNGNINGMAPGAEGYAEAALERAQIIFSAINNVPNGFSLENFCRILAFNPNTYVRFYLIPGSSLDALESQLIDISNVLFPSISNLQINQLENGGFSLSWDDNSDQDIDFQDIAINIEPTDQTSPLGTGLQTQSEGEVIDLRNTSGEINAEFTFSREASYNNFGGFYRVLNAQGGIDTNNDGQVDLLPGQAGYMQAAVGSRLADINLTVNNQSSMSLSTTLQGGFIYVPFIVVNSQPEALFDNNPNNDPAVFFPFLGANSDGIDHVRMLGDNIFAFEDMMNGGDKDFNDLIVQVNFTTTA</sequence>
<keyword evidence="7" id="KW-1185">Reference proteome</keyword>
<dbReference type="Gene3D" id="2.30.30.100">
    <property type="match status" value="7"/>
</dbReference>
<feature type="domain" description="DUF4347" evidence="5">
    <location>
        <begin position="22"/>
        <end position="175"/>
    </location>
</feature>
<proteinExistence type="predicted"/>
<dbReference type="Proteomes" id="UP000683511">
    <property type="component" value="Chromosome"/>
</dbReference>
<dbReference type="PANTHER" id="PTHR46580:SF2">
    <property type="entry name" value="MAM DOMAIN-CONTAINING PROTEIN"/>
    <property type="match status" value="1"/>
</dbReference>
<dbReference type="AlphaFoldDB" id="A0A975TCE9"/>
<evidence type="ECO:0000256" key="3">
    <source>
        <dbReference type="ARBA" id="ARBA00023180"/>
    </source>
</evidence>
<gene>
    <name evidence="6" type="ORF">B6N60_04163</name>
</gene>
<dbReference type="SUPFAM" id="SSF69318">
    <property type="entry name" value="Integrin alpha N-terminal domain"/>
    <property type="match status" value="1"/>
</dbReference>
<evidence type="ECO:0000313" key="6">
    <source>
        <dbReference type="EMBL" id="QXE25448.1"/>
    </source>
</evidence>
<dbReference type="InterPro" id="IPR025592">
    <property type="entry name" value="DUF4347"/>
</dbReference>
<keyword evidence="2" id="KW-0677">Repeat</keyword>
<evidence type="ECO:0000313" key="7">
    <source>
        <dbReference type="Proteomes" id="UP000683511"/>
    </source>
</evidence>
<dbReference type="SMART" id="SM00191">
    <property type="entry name" value="Int_alpha"/>
    <property type="match status" value="2"/>
</dbReference>
<evidence type="ECO:0000259" key="4">
    <source>
        <dbReference type="Pfam" id="PF13448"/>
    </source>
</evidence>
<dbReference type="InterPro" id="IPR013519">
    <property type="entry name" value="Int_alpha_beta-p"/>
</dbReference>
<evidence type="ECO:0000259" key="5">
    <source>
        <dbReference type="Pfam" id="PF14252"/>
    </source>
</evidence>
<feature type="domain" description="DUF4114" evidence="4">
    <location>
        <begin position="791"/>
        <end position="864"/>
    </location>
</feature>
<dbReference type="InterPro" id="IPR028994">
    <property type="entry name" value="Integrin_alpha_N"/>
</dbReference>
<dbReference type="InterPro" id="IPR025193">
    <property type="entry name" value="DUF4114"/>
</dbReference>
<dbReference type="RefSeq" id="WP_190608105.1">
    <property type="nucleotide sequence ID" value="NZ_CP021056.1"/>
</dbReference>
<dbReference type="Pfam" id="PF13517">
    <property type="entry name" value="FG-GAP_3"/>
    <property type="match status" value="3"/>
</dbReference>
<dbReference type="KEGG" id="rsin:B6N60_04163"/>
<dbReference type="PANTHER" id="PTHR46580">
    <property type="entry name" value="SENSOR KINASE-RELATED"/>
    <property type="match status" value="1"/>
</dbReference>
<accession>A0A975TCE9</accession>
<keyword evidence="3" id="KW-0325">Glycoprotein</keyword>
<evidence type="ECO:0000256" key="1">
    <source>
        <dbReference type="ARBA" id="ARBA00022729"/>
    </source>
</evidence>
<evidence type="ECO:0000256" key="2">
    <source>
        <dbReference type="ARBA" id="ARBA00022737"/>
    </source>
</evidence>
<dbReference type="Pfam" id="PF14252">
    <property type="entry name" value="DUF4347"/>
    <property type="match status" value="1"/>
</dbReference>
<organism evidence="6 7">
    <name type="scientific">Richelia sinica FACHB-800</name>
    <dbReference type="NCBI Taxonomy" id="1357546"/>
    <lineage>
        <taxon>Bacteria</taxon>
        <taxon>Bacillati</taxon>
        <taxon>Cyanobacteriota</taxon>
        <taxon>Cyanophyceae</taxon>
        <taxon>Nostocales</taxon>
        <taxon>Nostocaceae</taxon>
        <taxon>Richelia</taxon>
    </lineage>
</organism>
<dbReference type="EMBL" id="CP021056">
    <property type="protein sequence ID" value="QXE25448.1"/>
    <property type="molecule type" value="Genomic_DNA"/>
</dbReference>
<name>A0A975TCE9_9NOST</name>